<dbReference type="SUPFAM" id="SSF57716">
    <property type="entry name" value="Glucocorticoid receptor-like (DNA-binding domain)"/>
    <property type="match status" value="1"/>
</dbReference>
<accession>A0A0R3SAZ2</accession>
<evidence type="ECO:0000256" key="1">
    <source>
        <dbReference type="ARBA" id="ARBA00022723"/>
    </source>
</evidence>
<feature type="compositionally biased region" description="Basic and acidic residues" evidence="5">
    <location>
        <begin position="179"/>
        <end position="196"/>
    </location>
</feature>
<sequence length="320" mass="37279">MQTTLSQYPIFRRRQAMRSRRSARDPSEEMQVAIARPLSHSEVIALQSEMERNNAENHNGCFPVVISGSAQNEINSKNRARRKHRGRSRHRIYEPSITRFPPPSIAKSKLKMAQEMPFWRLDYNKFRRTVSSFETREEKDARWRLEALNAMPFSNFPWKTVSKLLNRPDPVKKANNPPKEQETEVKPRPHSLHETKCCSEDSGEDCCESVTIRKKPSPSPIRKLDLRPPLPPKELPVAKDVNPCPALSIRTRVSGNQCHSCDRRAYRAESVEALGQVFHNSCFRCANCSRVLQRSDWYHRDNKFYCNPCNRKFSLLTFRR</sequence>
<feature type="domain" description="LIM zinc-binding" evidence="6">
    <location>
        <begin position="256"/>
        <end position="316"/>
    </location>
</feature>
<dbReference type="Pfam" id="PF00412">
    <property type="entry name" value="LIM"/>
    <property type="match status" value="1"/>
</dbReference>
<dbReference type="STRING" id="6216.A0A0R3SAZ2"/>
<dbReference type="PROSITE" id="PS00478">
    <property type="entry name" value="LIM_DOMAIN_1"/>
    <property type="match status" value="1"/>
</dbReference>
<dbReference type="WBParaSite" id="HDID_0000157401-mRNA-1">
    <property type="protein sequence ID" value="HDID_0000157401-mRNA-1"/>
    <property type="gene ID" value="HDID_0000157401"/>
</dbReference>
<evidence type="ECO:0000256" key="5">
    <source>
        <dbReference type="SAM" id="MobiDB-lite"/>
    </source>
</evidence>
<dbReference type="OrthoDB" id="25414at2759"/>
<gene>
    <name evidence="7" type="ORF">HDID_LOCUS1575</name>
</gene>
<evidence type="ECO:0000256" key="4">
    <source>
        <dbReference type="PROSITE-ProRule" id="PRU00125"/>
    </source>
</evidence>
<dbReference type="PROSITE" id="PS50023">
    <property type="entry name" value="LIM_DOMAIN_2"/>
    <property type="match status" value="1"/>
</dbReference>
<feature type="region of interest" description="Disordered" evidence="5">
    <location>
        <begin position="1"/>
        <end position="30"/>
    </location>
</feature>
<dbReference type="AlphaFoldDB" id="A0A0R3SAZ2"/>
<proteinExistence type="predicted"/>
<evidence type="ECO:0000256" key="2">
    <source>
        <dbReference type="ARBA" id="ARBA00022833"/>
    </source>
</evidence>
<dbReference type="GO" id="GO:0046872">
    <property type="term" value="F:metal ion binding"/>
    <property type="evidence" value="ECO:0007669"/>
    <property type="project" value="UniProtKB-KW"/>
</dbReference>
<keyword evidence="1 4" id="KW-0479">Metal-binding</keyword>
<feature type="region of interest" description="Disordered" evidence="5">
    <location>
        <begin position="167"/>
        <end position="196"/>
    </location>
</feature>
<organism evidence="9">
    <name type="scientific">Hymenolepis diminuta</name>
    <name type="common">Rat tapeworm</name>
    <dbReference type="NCBI Taxonomy" id="6216"/>
    <lineage>
        <taxon>Eukaryota</taxon>
        <taxon>Metazoa</taxon>
        <taxon>Spiralia</taxon>
        <taxon>Lophotrochozoa</taxon>
        <taxon>Platyhelminthes</taxon>
        <taxon>Cestoda</taxon>
        <taxon>Eucestoda</taxon>
        <taxon>Cyclophyllidea</taxon>
        <taxon>Hymenolepididae</taxon>
        <taxon>Hymenolepis</taxon>
    </lineage>
</organism>
<dbReference type="EMBL" id="UYSG01000304">
    <property type="protein sequence ID" value="VDL19036.1"/>
    <property type="molecule type" value="Genomic_DNA"/>
</dbReference>
<reference evidence="9" key="1">
    <citation type="submission" date="2017-02" db="UniProtKB">
        <authorList>
            <consortium name="WormBaseParasite"/>
        </authorList>
    </citation>
    <scope>IDENTIFICATION</scope>
</reference>
<evidence type="ECO:0000313" key="7">
    <source>
        <dbReference type="EMBL" id="VDL19036.1"/>
    </source>
</evidence>
<feature type="compositionally biased region" description="Basic residues" evidence="5">
    <location>
        <begin position="11"/>
        <end position="21"/>
    </location>
</feature>
<dbReference type="InterPro" id="IPR001781">
    <property type="entry name" value="Znf_LIM"/>
</dbReference>
<keyword evidence="3 4" id="KW-0440">LIM domain</keyword>
<dbReference type="Proteomes" id="UP000274504">
    <property type="component" value="Unassembled WGS sequence"/>
</dbReference>
<reference evidence="7 8" key="2">
    <citation type="submission" date="2018-11" db="EMBL/GenBank/DDBJ databases">
        <authorList>
            <consortium name="Pathogen Informatics"/>
        </authorList>
    </citation>
    <scope>NUCLEOTIDE SEQUENCE [LARGE SCALE GENOMIC DNA]</scope>
</reference>
<dbReference type="Gene3D" id="2.10.110.10">
    <property type="entry name" value="Cysteine Rich Protein"/>
    <property type="match status" value="1"/>
</dbReference>
<evidence type="ECO:0000259" key="6">
    <source>
        <dbReference type="PROSITE" id="PS50023"/>
    </source>
</evidence>
<protein>
    <submittedName>
        <fullName evidence="9">LIM zinc-binding domain-containing protein</fullName>
    </submittedName>
</protein>
<dbReference type="SMART" id="SM00132">
    <property type="entry name" value="LIM"/>
    <property type="match status" value="1"/>
</dbReference>
<evidence type="ECO:0000313" key="9">
    <source>
        <dbReference type="WBParaSite" id="HDID_0000157401-mRNA-1"/>
    </source>
</evidence>
<keyword evidence="2 4" id="KW-0862">Zinc</keyword>
<evidence type="ECO:0000256" key="3">
    <source>
        <dbReference type="ARBA" id="ARBA00023038"/>
    </source>
</evidence>
<name>A0A0R3SAZ2_HYMDI</name>
<evidence type="ECO:0000313" key="8">
    <source>
        <dbReference type="Proteomes" id="UP000274504"/>
    </source>
</evidence>